<dbReference type="Proteomes" id="UP000308891">
    <property type="component" value="Unassembled WGS sequence"/>
</dbReference>
<protein>
    <submittedName>
        <fullName evidence="1">DUF945 domain-containing protein</fullName>
    </submittedName>
</protein>
<evidence type="ECO:0000313" key="2">
    <source>
        <dbReference type="Proteomes" id="UP000308891"/>
    </source>
</evidence>
<keyword evidence="2" id="KW-1185">Reference proteome</keyword>
<accession>A0A4T0V1I2</accession>
<sequence>MVNFNAHRWTLAAAGVATFAVFYGGFSYWAGVKAEQTLNEQYRLLSTMPAFTVKSHSYERGWFSSTETTELELNKKLFGPYLATLPDNLKPLLSGTLRYTNHIEHGPLPGLSRFNFVPARALVRTEFDMSAATRKTLARFFGDAEPITVTNRLGFGGGGELSVAIPKFDYEETLAGVQMKWQGFNLKVDYGKGFKEYRVDALSPGFMLDAASKGSFTFNGVRYASDVRPGATGVRLGSSELAIGDIRFAWKEAIPYSIKLNELIYLVSRVRVGEFINPSGELKPSSVELKKLNYQIVTSEQDDFVNTRGKLTFDSFRYDEQKYGPLKLDVSANHLHGPTLVKLDEALSKVPFEKLPPAELRKRYIDTILQNGVPLLENDPKLVVHEFRLGLPSGMSTLTGTLAIKGLKEADLKSPLAFIRRFNVDAAVSLPKPALETLVVAQARNLFTVDASAEEQPDMAEIDELARSLLDAQLSEWARQGLLKLDGNQVATTLDFKEGALKINQKPVALPWQADNPEEASAPVAASAAL</sequence>
<evidence type="ECO:0000313" key="1">
    <source>
        <dbReference type="EMBL" id="TIC85384.1"/>
    </source>
</evidence>
<dbReference type="AlphaFoldDB" id="A0A4T0V1I2"/>
<dbReference type="EMBL" id="STGJ01000003">
    <property type="protein sequence ID" value="TIC85384.1"/>
    <property type="molecule type" value="Genomic_DNA"/>
</dbReference>
<dbReference type="OrthoDB" id="8523324at2"/>
<gene>
    <name evidence="1" type="ORF">E5K04_04160</name>
</gene>
<dbReference type="Pfam" id="PF06097">
    <property type="entry name" value="DUF945"/>
    <property type="match status" value="1"/>
</dbReference>
<organism evidence="1 2">
    <name type="scientific">Crenobacter intestini</name>
    <dbReference type="NCBI Taxonomy" id="2563443"/>
    <lineage>
        <taxon>Bacteria</taxon>
        <taxon>Pseudomonadati</taxon>
        <taxon>Pseudomonadota</taxon>
        <taxon>Betaproteobacteria</taxon>
        <taxon>Neisseriales</taxon>
        <taxon>Neisseriaceae</taxon>
        <taxon>Crenobacter</taxon>
    </lineage>
</organism>
<proteinExistence type="predicted"/>
<name>A0A4T0V1I2_9NEIS</name>
<comment type="caution">
    <text evidence="1">The sequence shown here is derived from an EMBL/GenBank/DDBJ whole genome shotgun (WGS) entry which is preliminary data.</text>
</comment>
<dbReference type="InterPro" id="IPR010352">
    <property type="entry name" value="DUF945"/>
</dbReference>
<reference evidence="1 2" key="1">
    <citation type="submission" date="2019-04" db="EMBL/GenBank/DDBJ databases">
        <title>Crenobacter sp. nov.</title>
        <authorList>
            <person name="Shi S."/>
        </authorList>
    </citation>
    <scope>NUCLEOTIDE SEQUENCE [LARGE SCALE GENOMIC DNA]</scope>
    <source>
        <strain evidence="1 2">GY 70310</strain>
    </source>
</reference>